<comment type="caution">
    <text evidence="2">The sequence shown here is derived from an EMBL/GenBank/DDBJ whole genome shotgun (WGS) entry which is preliminary data.</text>
</comment>
<reference evidence="2 3" key="1">
    <citation type="journal article" date="2016" name="Nat. Commun.">
        <title>Thousands of microbial genomes shed light on interconnected biogeochemical processes in an aquifer system.</title>
        <authorList>
            <person name="Anantharaman K."/>
            <person name="Brown C.T."/>
            <person name="Hug L.A."/>
            <person name="Sharon I."/>
            <person name="Castelle C.J."/>
            <person name="Probst A.J."/>
            <person name="Thomas B.C."/>
            <person name="Singh A."/>
            <person name="Wilkins M.J."/>
            <person name="Karaoz U."/>
            <person name="Brodie E.L."/>
            <person name="Williams K.H."/>
            <person name="Hubbard S.S."/>
            <person name="Banfield J.F."/>
        </authorList>
    </citation>
    <scope>NUCLEOTIDE SEQUENCE [LARGE SCALE GENOMIC DNA]</scope>
</reference>
<evidence type="ECO:0000313" key="3">
    <source>
        <dbReference type="Proteomes" id="UP000177698"/>
    </source>
</evidence>
<keyword evidence="1" id="KW-0472">Membrane</keyword>
<keyword evidence="1" id="KW-0812">Transmembrane</keyword>
<evidence type="ECO:0000256" key="1">
    <source>
        <dbReference type="SAM" id="Phobius"/>
    </source>
</evidence>
<dbReference type="Proteomes" id="UP000177698">
    <property type="component" value="Unassembled WGS sequence"/>
</dbReference>
<sequence length="458" mass="51590">MRTQGSEVKQIQEHQKRIRRNITGLGLWSLAMGNLFYHIHNPASPIHQGLVTADTFIQNTPGLRELQRGIDFIPYVFSQALAGYDSNLAPMIRDLDFLLVVTSLYLGGKFAQKEYEDYITKTKGLGLRRFKGQETLGDKKPSHIIISQTSNAVSDLVEEGKKTGRVVNSKERPTVGVTFESGVPSVLGQGLDYYFSLNGLPQLFSQKILFGRNKFREITNIDLADEITIICFNPDNGLFANTDKGLILKPRLVGKFLKGLSKEALAGKKINIIMPDEKLFKNRTVIESDLKYLSKELGFELTIIKPEDVFMKRLEAKLIKNSQFKGQDELLNVSINGQWPDNDVIFEANLKKALSSMKIKGKKVNFMETVKLRVGALPPQEIMDQLKKQLEDIDLLVSFANSDYELKPIIMQLVDAIGIDRGKILAIVDRRDAADDLSKQSIESFVIREEIYKAFAES</sequence>
<accession>A0A1F7IFB0</accession>
<gene>
    <name evidence="2" type="ORF">A2954_03495</name>
</gene>
<proteinExistence type="predicted"/>
<dbReference type="AlphaFoldDB" id="A0A1F7IFB0"/>
<feature type="transmembrane region" description="Helical" evidence="1">
    <location>
        <begin position="21"/>
        <end position="39"/>
    </location>
</feature>
<evidence type="ECO:0000313" key="2">
    <source>
        <dbReference type="EMBL" id="OGK42031.1"/>
    </source>
</evidence>
<protein>
    <submittedName>
        <fullName evidence="2">Uncharacterized protein</fullName>
    </submittedName>
</protein>
<dbReference type="EMBL" id="MGAG01000006">
    <property type="protein sequence ID" value="OGK42031.1"/>
    <property type="molecule type" value="Genomic_DNA"/>
</dbReference>
<keyword evidence="1" id="KW-1133">Transmembrane helix</keyword>
<organism evidence="2 3">
    <name type="scientific">Candidatus Roizmanbacteria bacterium RIFCSPLOWO2_01_FULL_37_12</name>
    <dbReference type="NCBI Taxonomy" id="1802056"/>
    <lineage>
        <taxon>Bacteria</taxon>
        <taxon>Candidatus Roizmaniibacteriota</taxon>
    </lineage>
</organism>
<name>A0A1F7IFB0_9BACT</name>
<dbReference type="STRING" id="1802056.A2954_03495"/>